<name>A0AA52H8J7_9PROT</name>
<keyword evidence="9" id="KW-1133">Transmembrane helix</keyword>
<sequence length="595" mass="66507">MQYDHDDQFLEQQVSIELVMLLFKNMGRALFINGVLVIVCSFYFISEGYGPIVVGWALAMAAIITFRLMTRMMYLNRDEDNDLSRWAKLYTIGTALIGIYWGISIFLFGNANNDVHTLLITIVIVSVISGGSTLASYYKPSANIMLTLALLPVAAYFLVIRDSLGDTIIGVFALFYLVMMLSFVKTFNEWFVTSAMQRLRNEAQAEALEQAMEKAKRAQQTQSDFLANVSHEIRTPMTGLLGTLQFIKDKPHHAKNEDYADIAYKSAKTLLELMNDILDMSKLNSGKFTLTPRQESLASIIDQPVQLLKSVAEEKQIDLIYEGKVDPNIRVMVDGGRVRQILMNLIGNAIKFTQFGSVTIKTETKITQETVLLTVNVIDTGLGISKAAQETLFDRFTQVDNSQSRRHAGTGLGLTICRELVEMMHGDIYVISKEGEGSDFCVSLKMDREEFVEKAEQDSKDTVLEGVGAHSLNLLVVDDNPINGMIISKMLTDTGWNQKHVDSGYLAIDEMTEFSEKYDAILMDIQMPHMDGKETTAHIRQLNSHSASIPVIAVTANSFNDLEGELETMDMQGYVSKPIDQKLLIQEIQAALLKA</sequence>
<evidence type="ECO:0000313" key="12">
    <source>
        <dbReference type="EMBL" id="WND01522.1"/>
    </source>
</evidence>
<proteinExistence type="predicted"/>
<dbReference type="InterPro" id="IPR036890">
    <property type="entry name" value="HATPase_C_sf"/>
</dbReference>
<dbReference type="Gene3D" id="3.40.50.2300">
    <property type="match status" value="1"/>
</dbReference>
<keyword evidence="9" id="KW-0812">Transmembrane</keyword>
<dbReference type="SUPFAM" id="SSF52172">
    <property type="entry name" value="CheY-like"/>
    <property type="match status" value="1"/>
</dbReference>
<dbReference type="SMART" id="SM00388">
    <property type="entry name" value="HisKA"/>
    <property type="match status" value="1"/>
</dbReference>
<evidence type="ECO:0000256" key="9">
    <source>
        <dbReference type="SAM" id="Phobius"/>
    </source>
</evidence>
<dbReference type="PANTHER" id="PTHR43047:SF72">
    <property type="entry name" value="OSMOSENSING HISTIDINE PROTEIN KINASE SLN1"/>
    <property type="match status" value="1"/>
</dbReference>
<dbReference type="EMBL" id="CP123872">
    <property type="protein sequence ID" value="WND01522.1"/>
    <property type="molecule type" value="Genomic_DNA"/>
</dbReference>
<dbReference type="InterPro" id="IPR003661">
    <property type="entry name" value="HisK_dim/P_dom"/>
</dbReference>
<dbReference type="PANTHER" id="PTHR43047">
    <property type="entry name" value="TWO-COMPONENT HISTIDINE PROTEIN KINASE"/>
    <property type="match status" value="1"/>
</dbReference>
<dbReference type="Pfam" id="PF02518">
    <property type="entry name" value="HATPase_c"/>
    <property type="match status" value="1"/>
</dbReference>
<dbReference type="SUPFAM" id="SSF47384">
    <property type="entry name" value="Homodimeric domain of signal transducing histidine kinase"/>
    <property type="match status" value="1"/>
</dbReference>
<dbReference type="SUPFAM" id="SSF55874">
    <property type="entry name" value="ATPase domain of HSP90 chaperone/DNA topoisomerase II/histidine kinase"/>
    <property type="match status" value="1"/>
</dbReference>
<evidence type="ECO:0000256" key="5">
    <source>
        <dbReference type="ARBA" id="ARBA00022777"/>
    </source>
</evidence>
<keyword evidence="5" id="KW-0418">Kinase</keyword>
<evidence type="ECO:0000256" key="3">
    <source>
        <dbReference type="ARBA" id="ARBA00022553"/>
    </source>
</evidence>
<feature type="transmembrane region" description="Helical" evidence="9">
    <location>
        <begin position="52"/>
        <end position="69"/>
    </location>
</feature>
<evidence type="ECO:0000256" key="7">
    <source>
        <dbReference type="PROSITE-ProRule" id="PRU00169"/>
    </source>
</evidence>
<evidence type="ECO:0000313" key="13">
    <source>
        <dbReference type="Proteomes" id="UP001268683"/>
    </source>
</evidence>
<dbReference type="InterPro" id="IPR001789">
    <property type="entry name" value="Sig_transdc_resp-reg_receiver"/>
</dbReference>
<feature type="transmembrane region" description="Helical" evidence="9">
    <location>
        <begin position="89"/>
        <end position="109"/>
    </location>
</feature>
<feature type="transmembrane region" description="Helical" evidence="9">
    <location>
        <begin position="167"/>
        <end position="188"/>
    </location>
</feature>
<evidence type="ECO:0000256" key="1">
    <source>
        <dbReference type="ARBA" id="ARBA00000085"/>
    </source>
</evidence>
<dbReference type="GO" id="GO:0005886">
    <property type="term" value="C:plasma membrane"/>
    <property type="evidence" value="ECO:0007669"/>
    <property type="project" value="TreeGrafter"/>
</dbReference>
<dbReference type="CDD" id="cd17546">
    <property type="entry name" value="REC_hyHK_CKI1_RcsC-like"/>
    <property type="match status" value="1"/>
</dbReference>
<gene>
    <name evidence="12" type="ORF">QGN29_08105</name>
</gene>
<dbReference type="Pfam" id="PF00072">
    <property type="entry name" value="Response_reg"/>
    <property type="match status" value="1"/>
</dbReference>
<evidence type="ECO:0000259" key="10">
    <source>
        <dbReference type="PROSITE" id="PS50109"/>
    </source>
</evidence>
<dbReference type="PROSITE" id="PS50109">
    <property type="entry name" value="HIS_KIN"/>
    <property type="match status" value="1"/>
</dbReference>
<dbReference type="FunFam" id="3.30.565.10:FF:000010">
    <property type="entry name" value="Sensor histidine kinase RcsC"/>
    <property type="match status" value="1"/>
</dbReference>
<feature type="transmembrane region" description="Helical" evidence="9">
    <location>
        <begin position="142"/>
        <end position="161"/>
    </location>
</feature>
<dbReference type="InterPro" id="IPR004358">
    <property type="entry name" value="Sig_transdc_His_kin-like_C"/>
</dbReference>
<dbReference type="GO" id="GO:0000155">
    <property type="term" value="F:phosphorelay sensor kinase activity"/>
    <property type="evidence" value="ECO:0007669"/>
    <property type="project" value="InterPro"/>
</dbReference>
<organism evidence="12 13">
    <name type="scientific">Temperatibacter marinus</name>
    <dbReference type="NCBI Taxonomy" id="1456591"/>
    <lineage>
        <taxon>Bacteria</taxon>
        <taxon>Pseudomonadati</taxon>
        <taxon>Pseudomonadota</taxon>
        <taxon>Alphaproteobacteria</taxon>
        <taxon>Kordiimonadales</taxon>
        <taxon>Temperatibacteraceae</taxon>
        <taxon>Temperatibacter</taxon>
    </lineage>
</organism>
<keyword evidence="12" id="KW-0067">ATP-binding</keyword>
<keyword evidence="12" id="KW-0547">Nucleotide-binding</keyword>
<keyword evidence="6" id="KW-0902">Two-component regulatory system</keyword>
<keyword evidence="13" id="KW-1185">Reference proteome</keyword>
<dbReference type="InterPro" id="IPR005467">
    <property type="entry name" value="His_kinase_dom"/>
</dbReference>
<feature type="coiled-coil region" evidence="8">
    <location>
        <begin position="198"/>
        <end position="228"/>
    </location>
</feature>
<dbReference type="InterPro" id="IPR036097">
    <property type="entry name" value="HisK_dim/P_sf"/>
</dbReference>
<evidence type="ECO:0000256" key="6">
    <source>
        <dbReference type="ARBA" id="ARBA00023012"/>
    </source>
</evidence>
<dbReference type="AlphaFoldDB" id="A0AA52H8J7"/>
<feature type="modified residue" description="4-aspartylphosphate" evidence="7">
    <location>
        <position position="524"/>
    </location>
</feature>
<keyword evidence="4" id="KW-0808">Transferase</keyword>
<dbReference type="KEGG" id="tmk:QGN29_08105"/>
<dbReference type="SMART" id="SM00387">
    <property type="entry name" value="HATPase_c"/>
    <property type="match status" value="1"/>
</dbReference>
<keyword evidence="3 7" id="KW-0597">Phosphoprotein</keyword>
<feature type="transmembrane region" description="Helical" evidence="9">
    <location>
        <begin position="115"/>
        <end position="135"/>
    </location>
</feature>
<comment type="catalytic activity">
    <reaction evidence="1">
        <text>ATP + protein L-histidine = ADP + protein N-phospho-L-histidine.</text>
        <dbReference type="EC" id="2.7.13.3"/>
    </reaction>
</comment>
<dbReference type="CDD" id="cd00082">
    <property type="entry name" value="HisKA"/>
    <property type="match status" value="1"/>
</dbReference>
<evidence type="ECO:0000256" key="2">
    <source>
        <dbReference type="ARBA" id="ARBA00012438"/>
    </source>
</evidence>
<dbReference type="RefSeq" id="WP_310797350.1">
    <property type="nucleotide sequence ID" value="NZ_CP123872.1"/>
</dbReference>
<dbReference type="Proteomes" id="UP001268683">
    <property type="component" value="Chromosome"/>
</dbReference>
<accession>A0AA52H8J7</accession>
<dbReference type="EC" id="2.7.13.3" evidence="2"/>
<dbReference type="InterPro" id="IPR011006">
    <property type="entry name" value="CheY-like_superfamily"/>
</dbReference>
<dbReference type="InterPro" id="IPR003594">
    <property type="entry name" value="HATPase_dom"/>
</dbReference>
<feature type="domain" description="Response regulatory" evidence="11">
    <location>
        <begin position="473"/>
        <end position="592"/>
    </location>
</feature>
<dbReference type="PRINTS" id="PR00344">
    <property type="entry name" value="BCTRLSENSOR"/>
</dbReference>
<dbReference type="Gene3D" id="1.10.287.130">
    <property type="match status" value="1"/>
</dbReference>
<evidence type="ECO:0000256" key="4">
    <source>
        <dbReference type="ARBA" id="ARBA00022679"/>
    </source>
</evidence>
<dbReference type="PROSITE" id="PS50110">
    <property type="entry name" value="RESPONSE_REGULATORY"/>
    <property type="match status" value="1"/>
</dbReference>
<evidence type="ECO:0000259" key="11">
    <source>
        <dbReference type="PROSITE" id="PS50110"/>
    </source>
</evidence>
<dbReference type="GO" id="GO:0005524">
    <property type="term" value="F:ATP binding"/>
    <property type="evidence" value="ECO:0007669"/>
    <property type="project" value="UniProtKB-KW"/>
</dbReference>
<reference evidence="12" key="1">
    <citation type="submission" date="2023-04" db="EMBL/GenBank/DDBJ databases">
        <title>Complete genome sequence of Temperatibacter marinus.</title>
        <authorList>
            <person name="Rong J.-C."/>
            <person name="Yi M.-L."/>
            <person name="Zhao Q."/>
        </authorList>
    </citation>
    <scope>NUCLEOTIDE SEQUENCE</scope>
    <source>
        <strain evidence="12">NBRC 110045</strain>
    </source>
</reference>
<keyword evidence="9" id="KW-0472">Membrane</keyword>
<keyword evidence="8" id="KW-0175">Coiled coil</keyword>
<dbReference type="GO" id="GO:0009927">
    <property type="term" value="F:histidine phosphotransfer kinase activity"/>
    <property type="evidence" value="ECO:0007669"/>
    <property type="project" value="TreeGrafter"/>
</dbReference>
<dbReference type="Pfam" id="PF00512">
    <property type="entry name" value="HisKA"/>
    <property type="match status" value="1"/>
</dbReference>
<protein>
    <recommendedName>
        <fullName evidence="2">histidine kinase</fullName>
        <ecNumber evidence="2">2.7.13.3</ecNumber>
    </recommendedName>
</protein>
<feature type="transmembrane region" description="Helical" evidence="9">
    <location>
        <begin position="29"/>
        <end position="46"/>
    </location>
</feature>
<feature type="domain" description="Histidine kinase" evidence="10">
    <location>
        <begin position="228"/>
        <end position="448"/>
    </location>
</feature>
<dbReference type="CDD" id="cd16922">
    <property type="entry name" value="HATPase_EvgS-ArcB-TorS-like"/>
    <property type="match status" value="1"/>
</dbReference>
<dbReference type="SMART" id="SM00448">
    <property type="entry name" value="REC"/>
    <property type="match status" value="1"/>
</dbReference>
<evidence type="ECO:0000256" key="8">
    <source>
        <dbReference type="SAM" id="Coils"/>
    </source>
</evidence>
<dbReference type="Gene3D" id="3.30.565.10">
    <property type="entry name" value="Histidine kinase-like ATPase, C-terminal domain"/>
    <property type="match status" value="1"/>
</dbReference>